<name>A0A8J3ZE54_9ACTN</name>
<comment type="caution">
    <text evidence="2">The sequence shown here is derived from an EMBL/GenBank/DDBJ whole genome shotgun (WGS) entry which is preliminary data.</text>
</comment>
<proteinExistence type="predicted"/>
<dbReference type="InterPro" id="IPR002575">
    <property type="entry name" value="Aminoglycoside_PTrfase"/>
</dbReference>
<evidence type="ECO:0000313" key="2">
    <source>
        <dbReference type="EMBL" id="GIJ60150.1"/>
    </source>
</evidence>
<dbReference type="EMBL" id="BOPG01000050">
    <property type="protein sequence ID" value="GIJ60150.1"/>
    <property type="molecule type" value="Genomic_DNA"/>
</dbReference>
<gene>
    <name evidence="2" type="ORF">Vau01_076660</name>
</gene>
<dbReference type="AlphaFoldDB" id="A0A8J3ZE54"/>
<accession>A0A8J3ZE54</accession>
<dbReference type="SUPFAM" id="SSF56112">
    <property type="entry name" value="Protein kinase-like (PK-like)"/>
    <property type="match status" value="1"/>
</dbReference>
<evidence type="ECO:0000259" key="1">
    <source>
        <dbReference type="Pfam" id="PF01636"/>
    </source>
</evidence>
<sequence>MDADELADRFGLGRAVALSDGSVARGKQGEVWRLETVDGAWAVKVPFHETDEGAMDPSTRFQEAAVAGGVPAPVVRRTTAGGIFARVGGRQVRVYGWVDLGRPDPGLDPGLVGAAIAAVHRAGPPTDGPVDPWYTEPIGAEGWDGLVERLDAAGAPFAGRLAALRDELVALEAWLRPPANVRTCHRDLWADNVLPTAQGGICVIDWENSGPGDPGHELACALFEFGRSDPGRARALMSAYAAAGGPATVTEPGDFTMLIAQLGHIVEIAATDWLEPNLRNPDRAGAEAWIRETLDEPHTRDVLDALLRTVRP</sequence>
<dbReference type="Pfam" id="PF01636">
    <property type="entry name" value="APH"/>
    <property type="match status" value="1"/>
</dbReference>
<dbReference type="RefSeq" id="WP_204004044.1">
    <property type="nucleotide sequence ID" value="NZ_BOPG01000050.1"/>
</dbReference>
<organism evidence="2 3">
    <name type="scientific">Virgisporangium aurantiacum</name>
    <dbReference type="NCBI Taxonomy" id="175570"/>
    <lineage>
        <taxon>Bacteria</taxon>
        <taxon>Bacillati</taxon>
        <taxon>Actinomycetota</taxon>
        <taxon>Actinomycetes</taxon>
        <taxon>Micromonosporales</taxon>
        <taxon>Micromonosporaceae</taxon>
        <taxon>Virgisporangium</taxon>
    </lineage>
</organism>
<evidence type="ECO:0000313" key="3">
    <source>
        <dbReference type="Proteomes" id="UP000612585"/>
    </source>
</evidence>
<keyword evidence="3" id="KW-1185">Reference proteome</keyword>
<feature type="domain" description="Aminoglycoside phosphotransferase" evidence="1">
    <location>
        <begin position="28"/>
        <end position="241"/>
    </location>
</feature>
<dbReference type="Proteomes" id="UP000612585">
    <property type="component" value="Unassembled WGS sequence"/>
</dbReference>
<reference evidence="2" key="1">
    <citation type="submission" date="2021-01" db="EMBL/GenBank/DDBJ databases">
        <title>Whole genome shotgun sequence of Virgisporangium aurantiacum NBRC 16421.</title>
        <authorList>
            <person name="Komaki H."/>
            <person name="Tamura T."/>
        </authorList>
    </citation>
    <scope>NUCLEOTIDE SEQUENCE</scope>
    <source>
        <strain evidence="2">NBRC 16421</strain>
    </source>
</reference>
<dbReference type="Gene3D" id="3.90.1200.10">
    <property type="match status" value="1"/>
</dbReference>
<protein>
    <recommendedName>
        <fullName evidence="1">Aminoglycoside phosphotransferase domain-containing protein</fullName>
    </recommendedName>
</protein>
<dbReference type="InterPro" id="IPR011009">
    <property type="entry name" value="Kinase-like_dom_sf"/>
</dbReference>